<dbReference type="AlphaFoldDB" id="A0AAQ3MFW0"/>
<accession>A0AAQ3MFW0</accession>
<reference evidence="1 2" key="1">
    <citation type="journal article" date="2023" name="Life. Sci Alliance">
        <title>Evolutionary insights into 3D genome organization and epigenetic landscape of Vigna mungo.</title>
        <authorList>
            <person name="Junaid A."/>
            <person name="Singh B."/>
            <person name="Bhatia S."/>
        </authorList>
    </citation>
    <scope>NUCLEOTIDE SEQUENCE [LARGE SCALE GENOMIC DNA]</scope>
    <source>
        <strain evidence="1">Urdbean</strain>
    </source>
</reference>
<evidence type="ECO:0000313" key="1">
    <source>
        <dbReference type="EMBL" id="WVY90156.1"/>
    </source>
</evidence>
<evidence type="ECO:0000313" key="2">
    <source>
        <dbReference type="Proteomes" id="UP001374535"/>
    </source>
</evidence>
<gene>
    <name evidence="1" type="ORF">V8G54_035670</name>
</gene>
<proteinExistence type="predicted"/>
<protein>
    <submittedName>
        <fullName evidence="1">Uncharacterized protein</fullName>
    </submittedName>
</protein>
<organism evidence="1 2">
    <name type="scientific">Vigna mungo</name>
    <name type="common">Black gram</name>
    <name type="synonym">Phaseolus mungo</name>
    <dbReference type="NCBI Taxonomy" id="3915"/>
    <lineage>
        <taxon>Eukaryota</taxon>
        <taxon>Viridiplantae</taxon>
        <taxon>Streptophyta</taxon>
        <taxon>Embryophyta</taxon>
        <taxon>Tracheophyta</taxon>
        <taxon>Spermatophyta</taxon>
        <taxon>Magnoliopsida</taxon>
        <taxon>eudicotyledons</taxon>
        <taxon>Gunneridae</taxon>
        <taxon>Pentapetalae</taxon>
        <taxon>rosids</taxon>
        <taxon>fabids</taxon>
        <taxon>Fabales</taxon>
        <taxon>Fabaceae</taxon>
        <taxon>Papilionoideae</taxon>
        <taxon>50 kb inversion clade</taxon>
        <taxon>NPAAA clade</taxon>
        <taxon>indigoferoid/millettioid clade</taxon>
        <taxon>Phaseoleae</taxon>
        <taxon>Vigna</taxon>
    </lineage>
</organism>
<name>A0AAQ3MFW0_VIGMU</name>
<dbReference type="Proteomes" id="UP001374535">
    <property type="component" value="Chromosome 11"/>
</dbReference>
<sequence length="152" mass="17625">MHIQQLHSSSFHMVQLLERRTPCLIQLNSRKISTLQQRFYTSINLHACKANERACSPYATLKATLEKVGAAAHIFHMHTHKTYTIKQPMHTAASYKERKFHMVQHPAREEASSNTPKLSSKHVPAHNCKHGCTWQQRNQPFCTHHFSNQLFD</sequence>
<keyword evidence="2" id="KW-1185">Reference proteome</keyword>
<dbReference type="EMBL" id="CP144690">
    <property type="protein sequence ID" value="WVY90156.1"/>
    <property type="molecule type" value="Genomic_DNA"/>
</dbReference>